<keyword evidence="6 12" id="KW-0547">Nucleotide-binding</keyword>
<evidence type="ECO:0000256" key="1">
    <source>
        <dbReference type="ARBA" id="ARBA00004479"/>
    </source>
</evidence>
<keyword evidence="3" id="KW-0808">Transferase</keyword>
<evidence type="ECO:0000256" key="3">
    <source>
        <dbReference type="ARBA" id="ARBA00022679"/>
    </source>
</evidence>
<keyword evidence="11" id="KW-0325">Glycoprotein</keyword>
<reference evidence="16 17" key="1">
    <citation type="journal article" date="2018" name="PLoS Genet.">
        <title>Population sequencing reveals clonal diversity and ancestral inbreeding in the grapevine cultivar Chardonnay.</title>
        <authorList>
            <person name="Roach M.J."/>
            <person name="Johnson D.L."/>
            <person name="Bohlmann J."/>
            <person name="van Vuuren H.J."/>
            <person name="Jones S.J."/>
            <person name="Pretorius I.S."/>
            <person name="Schmidt S.A."/>
            <person name="Borneman A.R."/>
        </authorList>
    </citation>
    <scope>NUCLEOTIDE SEQUENCE [LARGE SCALE GENOMIC DNA]</scope>
    <source>
        <strain evidence="17">cv. Chardonnay</strain>
        <tissue evidence="16">Leaf</tissue>
    </source>
</reference>
<keyword evidence="7 16" id="KW-0418">Kinase</keyword>
<dbReference type="SMART" id="SM00220">
    <property type="entry name" value="S_TKc"/>
    <property type="match status" value="1"/>
</dbReference>
<keyword evidence="8 12" id="KW-0067">ATP-binding</keyword>
<comment type="subcellular location">
    <subcellularLocation>
        <location evidence="1">Membrane</location>
        <topology evidence="1">Single-pass type I membrane protein</topology>
    </subcellularLocation>
</comment>
<feature type="transmembrane region" description="Helical" evidence="13">
    <location>
        <begin position="415"/>
        <end position="435"/>
    </location>
</feature>
<dbReference type="Proteomes" id="UP000288805">
    <property type="component" value="Unassembled WGS sequence"/>
</dbReference>
<evidence type="ECO:0000259" key="15">
    <source>
        <dbReference type="PROSITE" id="PS50011"/>
    </source>
</evidence>
<keyword evidence="4 13" id="KW-0812">Transmembrane</keyword>
<gene>
    <name evidence="16" type="primary">LRK10_91</name>
    <name evidence="16" type="ORF">CK203_064123</name>
</gene>
<protein>
    <submittedName>
        <fullName evidence="16">Rust resistance kinase Lr10</fullName>
    </submittedName>
</protein>
<dbReference type="Pfam" id="PF00069">
    <property type="entry name" value="Pkinase"/>
    <property type="match status" value="1"/>
</dbReference>
<evidence type="ECO:0000256" key="4">
    <source>
        <dbReference type="ARBA" id="ARBA00022692"/>
    </source>
</evidence>
<evidence type="ECO:0000256" key="5">
    <source>
        <dbReference type="ARBA" id="ARBA00022729"/>
    </source>
</evidence>
<sequence length="786" mass="87641">MHLHLFPVFLILLFMFMVLVPRVVCEENQQFVNCGAQYECGNMNISYPFWGGSRPSYCGHPGFELTCNGEAPVFTMKEASYRILDINNSFHTLTVARADYWDSYCPPTYVNTTLNESIFSYNATYTDVTLYYDCPQLTIAPSNQFNCTNIIGYYTTLDFNLGKLLRVVSGWSGMPVIVCVQNVLNPVGGAAIPPTNSYAIVGMGILPPLAKTKQAHQVDGDKLMLIDLHLKGNPAELHKYNTCSKEFNYGNITGNSYCSLGLDIGCCPNSFGYYGYNYYLPSSDTGCFPNFSSLAIVGEPLLLGGFVVECWDNFGWVDLNIRVLAKPWLLGGTYTQGGSFVALSIERMANFEWSCLIMMSDQDIRFAFRKLLGRPRWGILKRGSKSQVTVIDLGGPEAHRSQYLGLVSGIVTKKAIGISAVVAGIIVVLAVICCLRRKCLLGKTLVFWKKETGDNQNVEAFVRNYGSLAPKRYKYSVVKKMTNSFTCKLGQGGFGCVYQGKLPDGRQVAVKLLSESKGNGEEFINEVASFSRTSHVNIVTLVGFCFEGTRRALIYEFMPNGSLDKLIYQKGSPNANLKLEWKTMYQIAVGIARGLEYLYRGCNTRILHFDIKPHNILLDEDFCPKISDFGLAKLCQRKESMVSMAHARGTAGYIAPEVFCRNFGGVSHKSDVYSYGMLVFEMIGGRKNIDAQVSHTSQIYFPTWIYKQLQPGEDLILHSITNEEEEETARKMVLVSLWCIQLNPSDRPSIDKVVEMLEGSLQSLEIPPNPFMFPTQNATQDPSTSS</sequence>
<feature type="binding site" evidence="12">
    <location>
        <position position="511"/>
    </location>
    <ligand>
        <name>ATP</name>
        <dbReference type="ChEBI" id="CHEBI:30616"/>
    </ligand>
</feature>
<dbReference type="Pfam" id="PF13947">
    <property type="entry name" value="GUB_WAK_bind"/>
    <property type="match status" value="1"/>
</dbReference>
<organism evidence="16 17">
    <name type="scientific">Vitis vinifera</name>
    <name type="common">Grape</name>
    <dbReference type="NCBI Taxonomy" id="29760"/>
    <lineage>
        <taxon>Eukaryota</taxon>
        <taxon>Viridiplantae</taxon>
        <taxon>Streptophyta</taxon>
        <taxon>Embryophyta</taxon>
        <taxon>Tracheophyta</taxon>
        <taxon>Spermatophyta</taxon>
        <taxon>Magnoliopsida</taxon>
        <taxon>eudicotyledons</taxon>
        <taxon>Gunneridae</taxon>
        <taxon>Pentapetalae</taxon>
        <taxon>rosids</taxon>
        <taxon>Vitales</taxon>
        <taxon>Vitaceae</taxon>
        <taxon>Viteae</taxon>
        <taxon>Vitis</taxon>
    </lineage>
</organism>
<evidence type="ECO:0000256" key="9">
    <source>
        <dbReference type="ARBA" id="ARBA00022989"/>
    </source>
</evidence>
<dbReference type="PANTHER" id="PTHR27009">
    <property type="entry name" value="RUST RESISTANCE KINASE LR10-RELATED"/>
    <property type="match status" value="1"/>
</dbReference>
<dbReference type="PROSITE" id="PS50011">
    <property type="entry name" value="PROTEIN_KINASE_DOM"/>
    <property type="match status" value="1"/>
</dbReference>
<keyword evidence="9 13" id="KW-1133">Transmembrane helix</keyword>
<dbReference type="InterPro" id="IPR011009">
    <property type="entry name" value="Kinase-like_dom_sf"/>
</dbReference>
<dbReference type="SUPFAM" id="SSF56112">
    <property type="entry name" value="Protein kinase-like (PK-like)"/>
    <property type="match status" value="1"/>
</dbReference>
<keyword evidence="5 14" id="KW-0732">Signal</keyword>
<evidence type="ECO:0000256" key="14">
    <source>
        <dbReference type="SAM" id="SignalP"/>
    </source>
</evidence>
<evidence type="ECO:0000256" key="7">
    <source>
        <dbReference type="ARBA" id="ARBA00022777"/>
    </source>
</evidence>
<feature type="signal peptide" evidence="14">
    <location>
        <begin position="1"/>
        <end position="25"/>
    </location>
</feature>
<dbReference type="GO" id="GO:0016020">
    <property type="term" value="C:membrane"/>
    <property type="evidence" value="ECO:0007669"/>
    <property type="project" value="UniProtKB-SubCell"/>
</dbReference>
<dbReference type="PROSITE" id="PS00107">
    <property type="entry name" value="PROTEIN_KINASE_ATP"/>
    <property type="match status" value="1"/>
</dbReference>
<evidence type="ECO:0000256" key="2">
    <source>
        <dbReference type="ARBA" id="ARBA00022527"/>
    </source>
</evidence>
<evidence type="ECO:0000313" key="17">
    <source>
        <dbReference type="Proteomes" id="UP000288805"/>
    </source>
</evidence>
<dbReference type="EMBL" id="QGNW01000571">
    <property type="protein sequence ID" value="RVW67689.1"/>
    <property type="molecule type" value="Genomic_DNA"/>
</dbReference>
<dbReference type="InterPro" id="IPR017441">
    <property type="entry name" value="Protein_kinase_ATP_BS"/>
</dbReference>
<feature type="chain" id="PRO_5019281207" evidence="14">
    <location>
        <begin position="26"/>
        <end position="786"/>
    </location>
</feature>
<evidence type="ECO:0000256" key="8">
    <source>
        <dbReference type="ARBA" id="ARBA00022840"/>
    </source>
</evidence>
<evidence type="ECO:0000256" key="13">
    <source>
        <dbReference type="SAM" id="Phobius"/>
    </source>
</evidence>
<dbReference type="PROSITE" id="PS00108">
    <property type="entry name" value="PROTEIN_KINASE_ST"/>
    <property type="match status" value="1"/>
</dbReference>
<keyword evidence="2" id="KW-0723">Serine/threonine-protein kinase</keyword>
<dbReference type="Gene3D" id="1.10.510.10">
    <property type="entry name" value="Transferase(Phosphotransferase) domain 1"/>
    <property type="match status" value="1"/>
</dbReference>
<dbReference type="InterPro" id="IPR025287">
    <property type="entry name" value="WAK_GUB"/>
</dbReference>
<dbReference type="FunFam" id="1.10.510.10:FF:000590">
    <property type="entry name" value="PR5-like receptor kinase"/>
    <property type="match status" value="1"/>
</dbReference>
<dbReference type="GO" id="GO:0004674">
    <property type="term" value="F:protein serine/threonine kinase activity"/>
    <property type="evidence" value="ECO:0007669"/>
    <property type="project" value="UniProtKB-KW"/>
</dbReference>
<evidence type="ECO:0000256" key="6">
    <source>
        <dbReference type="ARBA" id="ARBA00022741"/>
    </source>
</evidence>
<evidence type="ECO:0000256" key="11">
    <source>
        <dbReference type="ARBA" id="ARBA00023180"/>
    </source>
</evidence>
<dbReference type="InterPro" id="IPR045874">
    <property type="entry name" value="LRK10/LRL21-25-like"/>
</dbReference>
<feature type="domain" description="Protein kinase" evidence="15">
    <location>
        <begin position="483"/>
        <end position="772"/>
    </location>
</feature>
<evidence type="ECO:0000313" key="16">
    <source>
        <dbReference type="EMBL" id="RVW67689.1"/>
    </source>
</evidence>
<dbReference type="InterPro" id="IPR000719">
    <property type="entry name" value="Prot_kinase_dom"/>
</dbReference>
<comment type="caution">
    <text evidence="16">The sequence shown here is derived from an EMBL/GenBank/DDBJ whole genome shotgun (WGS) entry which is preliminary data.</text>
</comment>
<evidence type="ECO:0000256" key="10">
    <source>
        <dbReference type="ARBA" id="ARBA00023136"/>
    </source>
</evidence>
<accession>A0A438G653</accession>
<dbReference type="Gene3D" id="3.30.200.20">
    <property type="entry name" value="Phosphorylase Kinase, domain 1"/>
    <property type="match status" value="1"/>
</dbReference>
<dbReference type="InterPro" id="IPR008271">
    <property type="entry name" value="Ser/Thr_kinase_AS"/>
</dbReference>
<keyword evidence="10 13" id="KW-0472">Membrane</keyword>
<dbReference type="GO" id="GO:0005524">
    <property type="term" value="F:ATP binding"/>
    <property type="evidence" value="ECO:0007669"/>
    <property type="project" value="UniProtKB-UniRule"/>
</dbReference>
<name>A0A438G653_VITVI</name>
<dbReference type="FunFam" id="3.30.200.20:FF:000178">
    <property type="entry name" value="serine/threonine-protein kinase PBS1-like"/>
    <property type="match status" value="1"/>
</dbReference>
<evidence type="ECO:0000256" key="12">
    <source>
        <dbReference type="PROSITE-ProRule" id="PRU10141"/>
    </source>
</evidence>
<dbReference type="GO" id="GO:0030247">
    <property type="term" value="F:polysaccharide binding"/>
    <property type="evidence" value="ECO:0007669"/>
    <property type="project" value="InterPro"/>
</dbReference>
<proteinExistence type="predicted"/>
<dbReference type="AlphaFoldDB" id="A0A438G653"/>